<dbReference type="SUPFAM" id="SSF49464">
    <property type="entry name" value="Carboxypeptidase regulatory domain-like"/>
    <property type="match status" value="1"/>
</dbReference>
<name>A0ABW5B595_9BACT</name>
<dbReference type="Gene3D" id="2.60.40.1120">
    <property type="entry name" value="Carboxypeptidase-like, regulatory domain"/>
    <property type="match status" value="1"/>
</dbReference>
<dbReference type="RefSeq" id="WP_380801235.1">
    <property type="nucleotide sequence ID" value="NZ_JBHUIV010000010.1"/>
</dbReference>
<dbReference type="EMBL" id="JBHUIV010000010">
    <property type="protein sequence ID" value="MFD2201313.1"/>
    <property type="molecule type" value="Genomic_DNA"/>
</dbReference>
<accession>A0ABW5B595</accession>
<keyword evidence="2" id="KW-1185">Reference proteome</keyword>
<sequence>MVILCKFRVFFSIIVLFLGFVFESKAQGEYKISGIIKDGLSDQFLQGAMVTLRETAYSAVSKDGGEFQVVKVNPNRYVLNINVAGYQSYQAQINVKNDLDLGVITLFPIGYENPEELALQKTIRATNIAELFTKRPNFIGGNQVFGIPPEPKRLVGNFYLDPKWNKASILLYKDNEVVEGYFVRYNINSNNFELRAEQEDLVSSMPGFRVQNIVWVDSEHNVPRYFVNGMDFREDGVPISGIFEVLVDGQMPLLRRTIATIKTSNYNEALMVGQRNDQIMKRNVYYFLKDKNVIEIPKKKKDFFAIFGDKAEEIKKFVDENEVNIRLPSGYFTIFTQYNSLFEGFEPLVPKLVEN</sequence>
<reference evidence="2" key="1">
    <citation type="journal article" date="2019" name="Int. J. Syst. Evol. Microbiol.">
        <title>The Global Catalogue of Microorganisms (GCM) 10K type strain sequencing project: providing services to taxonomists for standard genome sequencing and annotation.</title>
        <authorList>
            <consortium name="The Broad Institute Genomics Platform"/>
            <consortium name="The Broad Institute Genome Sequencing Center for Infectious Disease"/>
            <person name="Wu L."/>
            <person name="Ma J."/>
        </authorList>
    </citation>
    <scope>NUCLEOTIDE SEQUENCE [LARGE SCALE GENOMIC DNA]</scope>
    <source>
        <strain evidence="2">KCTC 19812</strain>
    </source>
</reference>
<evidence type="ECO:0000313" key="2">
    <source>
        <dbReference type="Proteomes" id="UP001597414"/>
    </source>
</evidence>
<organism evidence="1 2">
    <name type="scientific">Shivajiella indica</name>
    <dbReference type="NCBI Taxonomy" id="872115"/>
    <lineage>
        <taxon>Bacteria</taxon>
        <taxon>Pseudomonadati</taxon>
        <taxon>Bacteroidota</taxon>
        <taxon>Cytophagia</taxon>
        <taxon>Cytophagales</taxon>
        <taxon>Cyclobacteriaceae</taxon>
        <taxon>Shivajiella</taxon>
    </lineage>
</organism>
<gene>
    <name evidence="1" type="ORF">ACFSKV_07030</name>
</gene>
<protein>
    <submittedName>
        <fullName evidence="1">Carboxypeptidase-like regulatory domain-containing protein</fullName>
    </submittedName>
</protein>
<dbReference type="Proteomes" id="UP001597414">
    <property type="component" value="Unassembled WGS sequence"/>
</dbReference>
<comment type="caution">
    <text evidence="1">The sequence shown here is derived from an EMBL/GenBank/DDBJ whole genome shotgun (WGS) entry which is preliminary data.</text>
</comment>
<dbReference type="Pfam" id="PF13715">
    <property type="entry name" value="CarbopepD_reg_2"/>
    <property type="match status" value="1"/>
</dbReference>
<proteinExistence type="predicted"/>
<evidence type="ECO:0000313" key="1">
    <source>
        <dbReference type="EMBL" id="MFD2201313.1"/>
    </source>
</evidence>
<dbReference type="InterPro" id="IPR008969">
    <property type="entry name" value="CarboxyPept-like_regulatory"/>
</dbReference>